<comment type="caution">
    <text evidence="9">The sequence shown here is derived from an EMBL/GenBank/DDBJ whole genome shotgun (WGS) entry which is preliminary data.</text>
</comment>
<reference evidence="10" key="1">
    <citation type="journal article" date="2019" name="Int. J. Syst. Evol. Microbiol.">
        <title>The Global Catalogue of Microorganisms (GCM) 10K type strain sequencing project: providing services to taxonomists for standard genome sequencing and annotation.</title>
        <authorList>
            <consortium name="The Broad Institute Genomics Platform"/>
            <consortium name="The Broad Institute Genome Sequencing Center for Infectious Disease"/>
            <person name="Wu L."/>
            <person name="Ma J."/>
        </authorList>
    </citation>
    <scope>NUCLEOTIDE SEQUENCE [LARGE SCALE GENOMIC DNA]</scope>
    <source>
        <strain evidence="10">CCUG 53903</strain>
    </source>
</reference>
<evidence type="ECO:0000256" key="2">
    <source>
        <dbReference type="ARBA" id="ARBA00022475"/>
    </source>
</evidence>
<name>A0ABW1CI99_9ACTN</name>
<gene>
    <name evidence="9" type="ORF">ACFPZ3_12195</name>
</gene>
<evidence type="ECO:0000313" key="10">
    <source>
        <dbReference type="Proteomes" id="UP001596058"/>
    </source>
</evidence>
<keyword evidence="2" id="KW-1003">Cell membrane</keyword>
<evidence type="ECO:0000256" key="5">
    <source>
        <dbReference type="ARBA" id="ARBA00023136"/>
    </source>
</evidence>
<evidence type="ECO:0000256" key="3">
    <source>
        <dbReference type="ARBA" id="ARBA00022692"/>
    </source>
</evidence>
<feature type="region of interest" description="Disordered" evidence="6">
    <location>
        <begin position="92"/>
        <end position="120"/>
    </location>
</feature>
<feature type="domain" description="ABC3 transporter permease C-terminal" evidence="8">
    <location>
        <begin position="5"/>
        <end position="57"/>
    </location>
</feature>
<evidence type="ECO:0000256" key="7">
    <source>
        <dbReference type="SAM" id="Phobius"/>
    </source>
</evidence>
<dbReference type="InterPro" id="IPR003838">
    <property type="entry name" value="ABC3_permease_C"/>
</dbReference>
<evidence type="ECO:0000313" key="9">
    <source>
        <dbReference type="EMBL" id="MFC5824610.1"/>
    </source>
</evidence>
<evidence type="ECO:0000259" key="8">
    <source>
        <dbReference type="Pfam" id="PF02687"/>
    </source>
</evidence>
<feature type="transmembrane region" description="Helical" evidence="7">
    <location>
        <begin position="36"/>
        <end position="69"/>
    </location>
</feature>
<evidence type="ECO:0000256" key="1">
    <source>
        <dbReference type="ARBA" id="ARBA00004651"/>
    </source>
</evidence>
<keyword evidence="4 7" id="KW-1133">Transmembrane helix</keyword>
<evidence type="ECO:0000256" key="6">
    <source>
        <dbReference type="SAM" id="MobiDB-lite"/>
    </source>
</evidence>
<dbReference type="Pfam" id="PF02687">
    <property type="entry name" value="FtsX"/>
    <property type="match status" value="1"/>
</dbReference>
<accession>A0ABW1CI99</accession>
<evidence type="ECO:0000256" key="4">
    <source>
        <dbReference type="ARBA" id="ARBA00022989"/>
    </source>
</evidence>
<dbReference type="Proteomes" id="UP001596058">
    <property type="component" value="Unassembled WGS sequence"/>
</dbReference>
<comment type="subcellular location">
    <subcellularLocation>
        <location evidence="1">Cell membrane</location>
        <topology evidence="1">Multi-pass membrane protein</topology>
    </subcellularLocation>
</comment>
<keyword evidence="10" id="KW-1185">Reference proteome</keyword>
<sequence>MSRSLSIRERTRESALLRALDPTTAQLRGMLSVEALVLGLSGALIGALIGAVVGALIGAVVGALFGWAAMQTMAEDALCRIPVGGAGDRLRGAVGRRGRAGRRPTGQHAQASIVGSPASG</sequence>
<protein>
    <submittedName>
        <fullName evidence="9">FtsX-like permease family protein</fullName>
    </submittedName>
</protein>
<keyword evidence="3 7" id="KW-0812">Transmembrane</keyword>
<organism evidence="9 10">
    <name type="scientific">Nonomuraea insulae</name>
    <dbReference type="NCBI Taxonomy" id="1616787"/>
    <lineage>
        <taxon>Bacteria</taxon>
        <taxon>Bacillati</taxon>
        <taxon>Actinomycetota</taxon>
        <taxon>Actinomycetes</taxon>
        <taxon>Streptosporangiales</taxon>
        <taxon>Streptosporangiaceae</taxon>
        <taxon>Nonomuraea</taxon>
    </lineage>
</organism>
<keyword evidence="5 7" id="KW-0472">Membrane</keyword>
<dbReference type="RefSeq" id="WP_379514137.1">
    <property type="nucleotide sequence ID" value="NZ_JBHSPA010000016.1"/>
</dbReference>
<dbReference type="EMBL" id="JBHSPA010000016">
    <property type="protein sequence ID" value="MFC5824610.1"/>
    <property type="molecule type" value="Genomic_DNA"/>
</dbReference>
<proteinExistence type="predicted"/>